<feature type="domain" description="UspA" evidence="1">
    <location>
        <begin position="11"/>
        <end position="146"/>
    </location>
</feature>
<dbReference type="Proteomes" id="UP000297737">
    <property type="component" value="Unassembled WGS sequence"/>
</dbReference>
<evidence type="ECO:0000313" key="3">
    <source>
        <dbReference type="Proteomes" id="UP000297737"/>
    </source>
</evidence>
<dbReference type="SUPFAM" id="SSF52402">
    <property type="entry name" value="Adenine nucleotide alpha hydrolases-like"/>
    <property type="match status" value="1"/>
</dbReference>
<dbReference type="AlphaFoldDB" id="A0A4Y9EQ48"/>
<dbReference type="OrthoDB" id="9813682at2"/>
<reference evidence="2 3" key="1">
    <citation type="submission" date="2019-02" db="EMBL/GenBank/DDBJ databases">
        <title>Polymorphobacter sp. isolated from the lake at the Tibet of China.</title>
        <authorList>
            <person name="Li A."/>
        </authorList>
    </citation>
    <scope>NUCLEOTIDE SEQUENCE [LARGE SCALE GENOMIC DNA]</scope>
    <source>
        <strain evidence="2 3">DJ1R-1</strain>
    </source>
</reference>
<organism evidence="2 3">
    <name type="scientific">Glacieibacterium arshaanense</name>
    <dbReference type="NCBI Taxonomy" id="2511025"/>
    <lineage>
        <taxon>Bacteria</taxon>
        <taxon>Pseudomonadati</taxon>
        <taxon>Pseudomonadota</taxon>
        <taxon>Alphaproteobacteria</taxon>
        <taxon>Sphingomonadales</taxon>
        <taxon>Sphingosinicellaceae</taxon>
        <taxon>Glacieibacterium</taxon>
    </lineage>
</organism>
<evidence type="ECO:0000313" key="2">
    <source>
        <dbReference type="EMBL" id="TFU05726.1"/>
    </source>
</evidence>
<dbReference type="RefSeq" id="WP_135244451.1">
    <property type="nucleotide sequence ID" value="NZ_SIHO01000001.1"/>
</dbReference>
<dbReference type="InterPro" id="IPR014729">
    <property type="entry name" value="Rossmann-like_a/b/a_fold"/>
</dbReference>
<keyword evidence="3" id="KW-1185">Reference proteome</keyword>
<dbReference type="Pfam" id="PF00582">
    <property type="entry name" value="Usp"/>
    <property type="match status" value="1"/>
</dbReference>
<comment type="caution">
    <text evidence="2">The sequence shown here is derived from an EMBL/GenBank/DDBJ whole genome shotgun (WGS) entry which is preliminary data.</text>
</comment>
<dbReference type="EMBL" id="SIHO01000001">
    <property type="protein sequence ID" value="TFU05726.1"/>
    <property type="molecule type" value="Genomic_DNA"/>
</dbReference>
<protein>
    <submittedName>
        <fullName evidence="2">Universal stress protein</fullName>
    </submittedName>
</protein>
<evidence type="ECO:0000259" key="1">
    <source>
        <dbReference type="Pfam" id="PF00582"/>
    </source>
</evidence>
<sequence>MNAAAADSVRTYLVVVDATPESRVALRYAALRARSVSGRVILLHVMPATEFMQWGGVQAAIEAEAAENAQTLLAGIADEVVEWTGSRPGVIIAKGEAIAAVMNTVAADPSIHALVLGAAPKGAPGPLVSYFAGERAGTLPCLVMIVPGGVSDDRLAELT</sequence>
<gene>
    <name evidence="2" type="ORF">EUV02_01470</name>
</gene>
<accession>A0A4Y9EQ48</accession>
<name>A0A4Y9EQ48_9SPHN</name>
<dbReference type="InterPro" id="IPR006016">
    <property type="entry name" value="UspA"/>
</dbReference>
<dbReference type="Gene3D" id="3.40.50.620">
    <property type="entry name" value="HUPs"/>
    <property type="match status" value="1"/>
</dbReference>
<proteinExistence type="predicted"/>